<keyword evidence="3" id="KW-0175">Coiled coil</keyword>
<dbReference type="PROSITE" id="PS51257">
    <property type="entry name" value="PROKAR_LIPOPROTEIN"/>
    <property type="match status" value="1"/>
</dbReference>
<comment type="subcellular location">
    <subcellularLocation>
        <location evidence="1">Cell envelope</location>
    </subcellularLocation>
</comment>
<dbReference type="Gene3D" id="2.40.30.170">
    <property type="match status" value="1"/>
</dbReference>
<evidence type="ECO:0000256" key="2">
    <source>
        <dbReference type="ARBA" id="ARBA00009477"/>
    </source>
</evidence>
<evidence type="ECO:0000259" key="7">
    <source>
        <dbReference type="Pfam" id="PF25944"/>
    </source>
</evidence>
<dbReference type="Gene3D" id="1.10.287.470">
    <property type="entry name" value="Helix hairpin bin"/>
    <property type="match status" value="1"/>
</dbReference>
<dbReference type="NCBIfam" id="TIGR01730">
    <property type="entry name" value="RND_mfp"/>
    <property type="match status" value="1"/>
</dbReference>
<feature type="signal peptide" evidence="4">
    <location>
        <begin position="1"/>
        <end position="23"/>
    </location>
</feature>
<dbReference type="Gene3D" id="2.40.50.100">
    <property type="match status" value="1"/>
</dbReference>
<feature type="chain" id="PRO_5031062869" evidence="4">
    <location>
        <begin position="24"/>
        <end position="387"/>
    </location>
</feature>
<reference evidence="9 10" key="1">
    <citation type="submission" date="2020-08" db="EMBL/GenBank/DDBJ databases">
        <title>Genomic Encyclopedia of Type Strains, Phase IV (KMG-IV): sequencing the most valuable type-strain genomes for metagenomic binning, comparative biology and taxonomic classification.</title>
        <authorList>
            <person name="Goeker M."/>
        </authorList>
    </citation>
    <scope>NUCLEOTIDE SEQUENCE [LARGE SCALE GENOMIC DNA]</scope>
    <source>
        <strain evidence="9 10">DSM 11590</strain>
    </source>
</reference>
<dbReference type="RefSeq" id="WP_184261631.1">
    <property type="nucleotide sequence ID" value="NZ_JACIIX010000002.1"/>
</dbReference>
<dbReference type="Pfam" id="PF25967">
    <property type="entry name" value="RND-MFP_C"/>
    <property type="match status" value="1"/>
</dbReference>
<evidence type="ECO:0000256" key="4">
    <source>
        <dbReference type="SAM" id="SignalP"/>
    </source>
</evidence>
<dbReference type="Gene3D" id="2.40.420.20">
    <property type="match status" value="1"/>
</dbReference>
<dbReference type="Pfam" id="PF25917">
    <property type="entry name" value="BSH_RND"/>
    <property type="match status" value="1"/>
</dbReference>
<accession>A0A7W9ZDA1</accession>
<dbReference type="InterPro" id="IPR058625">
    <property type="entry name" value="MdtA-like_BSH"/>
</dbReference>
<comment type="caution">
    <text evidence="9">The sequence shown here is derived from an EMBL/GenBank/DDBJ whole genome shotgun (WGS) entry which is preliminary data.</text>
</comment>
<keyword evidence="10" id="KW-1185">Reference proteome</keyword>
<evidence type="ECO:0000256" key="3">
    <source>
        <dbReference type="SAM" id="Coils"/>
    </source>
</evidence>
<dbReference type="AlphaFoldDB" id="A0A7W9ZDA1"/>
<feature type="domain" description="Multidrug resistance protein MdtA-like alpha-helical hairpin" evidence="5">
    <location>
        <begin position="111"/>
        <end position="179"/>
    </location>
</feature>
<evidence type="ECO:0000313" key="10">
    <source>
        <dbReference type="Proteomes" id="UP000544872"/>
    </source>
</evidence>
<evidence type="ECO:0000256" key="1">
    <source>
        <dbReference type="ARBA" id="ARBA00004196"/>
    </source>
</evidence>
<name>A0A7W9ZDA1_NOVIT</name>
<keyword evidence="4" id="KW-0732">Signal</keyword>
<feature type="domain" description="Multidrug resistance protein MdtA-like beta-barrel" evidence="7">
    <location>
        <begin position="216"/>
        <end position="305"/>
    </location>
</feature>
<gene>
    <name evidence="9" type="ORF">FHS48_000795</name>
</gene>
<dbReference type="Proteomes" id="UP000544872">
    <property type="component" value="Unassembled WGS sequence"/>
</dbReference>
<evidence type="ECO:0000259" key="6">
    <source>
        <dbReference type="Pfam" id="PF25917"/>
    </source>
</evidence>
<evidence type="ECO:0000259" key="8">
    <source>
        <dbReference type="Pfam" id="PF25967"/>
    </source>
</evidence>
<comment type="similarity">
    <text evidence="2">Belongs to the membrane fusion protein (MFP) (TC 8.A.1) family.</text>
</comment>
<dbReference type="FunFam" id="2.40.420.20:FF:000001">
    <property type="entry name" value="Efflux RND transporter periplasmic adaptor subunit"/>
    <property type="match status" value="1"/>
</dbReference>
<dbReference type="GO" id="GO:0005886">
    <property type="term" value="C:plasma membrane"/>
    <property type="evidence" value="ECO:0007669"/>
    <property type="project" value="UniProtKB-SubCell"/>
</dbReference>
<dbReference type="InterPro" id="IPR058626">
    <property type="entry name" value="MdtA-like_b-barrel"/>
</dbReference>
<feature type="domain" description="Multidrug resistance protein MdtA-like C-terminal permuted SH3" evidence="8">
    <location>
        <begin position="309"/>
        <end position="371"/>
    </location>
</feature>
<feature type="domain" description="Multidrug resistance protein MdtA-like barrel-sandwich hybrid" evidence="6">
    <location>
        <begin position="69"/>
        <end position="212"/>
    </location>
</feature>
<proteinExistence type="inferred from homology"/>
<feature type="coiled-coil region" evidence="3">
    <location>
        <begin position="110"/>
        <end position="175"/>
    </location>
</feature>
<dbReference type="GO" id="GO:0022857">
    <property type="term" value="F:transmembrane transporter activity"/>
    <property type="evidence" value="ECO:0007669"/>
    <property type="project" value="InterPro"/>
</dbReference>
<evidence type="ECO:0000259" key="5">
    <source>
        <dbReference type="Pfam" id="PF25876"/>
    </source>
</evidence>
<dbReference type="EMBL" id="JACIIX010000002">
    <property type="protein sequence ID" value="MBB6209393.1"/>
    <property type="molecule type" value="Genomic_DNA"/>
</dbReference>
<evidence type="ECO:0000313" key="9">
    <source>
        <dbReference type="EMBL" id="MBB6209393.1"/>
    </source>
</evidence>
<dbReference type="InterPro" id="IPR006143">
    <property type="entry name" value="RND_pump_MFP"/>
</dbReference>
<sequence length="387" mass="40756">MHAKRPLFPVAIPLALASALILAACDEAPKQQAAAPGGGMPPVEVAVITATPSNVPVTTDLPGRTTAFRVAEVRPQVSGIVLKRLFEEGSDVQAGQQLYQIDPAPYQAVVQSAQADLVKARASLKSVEAKAARYAELVKINAVSRQDYDDVIASLDQAKAQIQVAQAAIDTARINLDYTKVYAPIAGRIGKSAVTEGALVTANQTTSMALITQLDPIYVDLNQSSADLMRMKQAAAAGSVQRKDAAPVTLLLDGVSKPYAHTGELKFSDVTVDESTGSVQVRAVFPNPDRDLFPGLFVRARIEQGVRDNVFLIPQQAVVRTPAGATQVWVVNADNTVAPRPVETTQAAGDSWIVTGGLTAGDKVVTAGIQKIKPGATVRVAAPAQQQ</sequence>
<dbReference type="SUPFAM" id="SSF111369">
    <property type="entry name" value="HlyD-like secretion proteins"/>
    <property type="match status" value="1"/>
</dbReference>
<organism evidence="9 10">
    <name type="scientific">Novispirillum itersonii</name>
    <name type="common">Aquaspirillum itersonii</name>
    <dbReference type="NCBI Taxonomy" id="189"/>
    <lineage>
        <taxon>Bacteria</taxon>
        <taxon>Pseudomonadati</taxon>
        <taxon>Pseudomonadota</taxon>
        <taxon>Alphaproteobacteria</taxon>
        <taxon>Rhodospirillales</taxon>
        <taxon>Novispirillaceae</taxon>
        <taxon>Novispirillum</taxon>
    </lineage>
</organism>
<dbReference type="InterPro" id="IPR058627">
    <property type="entry name" value="MdtA-like_C"/>
</dbReference>
<dbReference type="Pfam" id="PF25876">
    <property type="entry name" value="HH_MFP_RND"/>
    <property type="match status" value="1"/>
</dbReference>
<dbReference type="InterPro" id="IPR058624">
    <property type="entry name" value="MdtA-like_HH"/>
</dbReference>
<dbReference type="PANTHER" id="PTHR30158">
    <property type="entry name" value="ACRA/E-RELATED COMPONENT OF DRUG EFFLUX TRANSPORTER"/>
    <property type="match status" value="1"/>
</dbReference>
<protein>
    <submittedName>
        <fullName evidence="9">Membrane fusion protein (Multidrug efflux system)</fullName>
    </submittedName>
</protein>
<dbReference type="PANTHER" id="PTHR30158:SF3">
    <property type="entry name" value="MULTIDRUG EFFLUX PUMP SUBUNIT ACRA-RELATED"/>
    <property type="match status" value="1"/>
</dbReference>
<dbReference type="Pfam" id="PF25944">
    <property type="entry name" value="Beta-barrel_RND"/>
    <property type="match status" value="1"/>
</dbReference>
<dbReference type="GO" id="GO:0046677">
    <property type="term" value="P:response to antibiotic"/>
    <property type="evidence" value="ECO:0007669"/>
    <property type="project" value="TreeGrafter"/>
</dbReference>